<keyword evidence="1" id="KW-0732">Signal</keyword>
<dbReference type="EMBL" id="JBHRVV010000001">
    <property type="protein sequence ID" value="MFC3458087.1"/>
    <property type="molecule type" value="Genomic_DNA"/>
</dbReference>
<name>A0ABV7PJM5_9BURK</name>
<evidence type="ECO:0000313" key="4">
    <source>
        <dbReference type="Proteomes" id="UP001595665"/>
    </source>
</evidence>
<dbReference type="NCBIfam" id="TIGR02913">
    <property type="entry name" value="HAF_rpt"/>
    <property type="match status" value="2"/>
</dbReference>
<evidence type="ECO:0000259" key="2">
    <source>
        <dbReference type="PROSITE" id="PS50093"/>
    </source>
</evidence>
<dbReference type="InterPro" id="IPR035986">
    <property type="entry name" value="PKD_dom_sf"/>
</dbReference>
<keyword evidence="4" id="KW-1185">Reference proteome</keyword>
<dbReference type="Pfam" id="PF18911">
    <property type="entry name" value="PKD_4"/>
    <property type="match status" value="1"/>
</dbReference>
<sequence>MRRVQGSTRSVTKAAWRLSPLLFALAAAAAAAAAPAVAQQVAPAAGDLRGPAHASATTYRVVNLGSGQLSALPKINARGQVVFSTFPGPVSRGFFYDGAAVRDIGTLGGAETLALDLNNAGQVTGGSFLANGSEHAFFWSAGGGMLDLGVLPGAANSRATAINNLGVVTGTSEGVPSFFPRAFRWSRANGMENLGAFTSYLSSFGNTLNDAGLITGTSDTPDNRRQAFVWTRGGGLLDIDTLGSDYSEGIAVGARGEVAGSRLDPVSGLYRAFFWTRAGGMRDLGTAGGIESFVMAMSPNAQVAALVNRADGTQRAAYWTRAGGLRQLGTLSGPSSRVLELNNKGQLVGLADDATQTSRAFLWSARTGMLDLNRRLRHAPPGLVLDAALAINDSGAIVASSNAGLVLLKPGRGNSDGHAVGPIEAPELVGVGTLVEASVAWVDPDRTGTRSIAWSWGDGSGGASRMREANGAGSASASHSYAAPGIYPVTATVVDRSGRSTVVGRTVVVTAPGDIAGQGALLSPPGAQAHAPRHVGKARFSLLVPAAGAGDLPAARGQGRLRFDLPGLNLRSDDLRPVRRQGGRHVFEGSATNGTAGASGASGASVAAARYRVRLAATTGAPGARQDRFGLTVWRTDPATGTETVVYDNLGSAQAGGALVEGRIAGE</sequence>
<feature type="domain" description="PKD" evidence="2">
    <location>
        <begin position="454"/>
        <end position="512"/>
    </location>
</feature>
<dbReference type="InterPro" id="IPR014262">
    <property type="entry name" value="HAF_rpt"/>
</dbReference>
<dbReference type="SUPFAM" id="SSF49299">
    <property type="entry name" value="PKD domain"/>
    <property type="match status" value="1"/>
</dbReference>
<dbReference type="InterPro" id="IPR013783">
    <property type="entry name" value="Ig-like_fold"/>
</dbReference>
<proteinExistence type="predicted"/>
<organism evidence="3 4">
    <name type="scientific">Massilia haematophila</name>
    <dbReference type="NCBI Taxonomy" id="457923"/>
    <lineage>
        <taxon>Bacteria</taxon>
        <taxon>Pseudomonadati</taxon>
        <taxon>Pseudomonadota</taxon>
        <taxon>Betaproteobacteria</taxon>
        <taxon>Burkholderiales</taxon>
        <taxon>Oxalobacteraceae</taxon>
        <taxon>Telluria group</taxon>
        <taxon>Massilia</taxon>
    </lineage>
</organism>
<gene>
    <name evidence="3" type="ORF">ACFOPH_07465</name>
</gene>
<dbReference type="RefSeq" id="WP_379734502.1">
    <property type="nucleotide sequence ID" value="NZ_JBHRVV010000001.1"/>
</dbReference>
<dbReference type="Proteomes" id="UP001595665">
    <property type="component" value="Unassembled WGS sequence"/>
</dbReference>
<accession>A0ABV7PJM5</accession>
<feature type="chain" id="PRO_5045061923" evidence="1">
    <location>
        <begin position="39"/>
        <end position="667"/>
    </location>
</feature>
<evidence type="ECO:0000256" key="1">
    <source>
        <dbReference type="SAM" id="SignalP"/>
    </source>
</evidence>
<reference evidence="4" key="1">
    <citation type="journal article" date="2019" name="Int. J. Syst. Evol. Microbiol.">
        <title>The Global Catalogue of Microorganisms (GCM) 10K type strain sequencing project: providing services to taxonomists for standard genome sequencing and annotation.</title>
        <authorList>
            <consortium name="The Broad Institute Genomics Platform"/>
            <consortium name="The Broad Institute Genome Sequencing Center for Infectious Disease"/>
            <person name="Wu L."/>
            <person name="Ma J."/>
        </authorList>
    </citation>
    <scope>NUCLEOTIDE SEQUENCE [LARGE SCALE GENOMIC DNA]</scope>
    <source>
        <strain evidence="4">CCM 7480</strain>
    </source>
</reference>
<comment type="caution">
    <text evidence="3">The sequence shown here is derived from an EMBL/GenBank/DDBJ whole genome shotgun (WGS) entry which is preliminary data.</text>
</comment>
<feature type="signal peptide" evidence="1">
    <location>
        <begin position="1"/>
        <end position="38"/>
    </location>
</feature>
<protein>
    <submittedName>
        <fullName evidence="3">PKD domain-containing protein</fullName>
    </submittedName>
</protein>
<dbReference type="Gene3D" id="2.60.40.10">
    <property type="entry name" value="Immunoglobulins"/>
    <property type="match status" value="1"/>
</dbReference>
<evidence type="ECO:0000313" key="3">
    <source>
        <dbReference type="EMBL" id="MFC3458087.1"/>
    </source>
</evidence>
<dbReference type="InterPro" id="IPR000601">
    <property type="entry name" value="PKD_dom"/>
</dbReference>
<dbReference type="PROSITE" id="PS50093">
    <property type="entry name" value="PKD"/>
    <property type="match status" value="1"/>
</dbReference>